<gene>
    <name evidence="2" type="ORF">ODE01S_06290</name>
</gene>
<dbReference type="SUPFAM" id="SSF51182">
    <property type="entry name" value="RmlC-like cupins"/>
    <property type="match status" value="1"/>
</dbReference>
<protein>
    <recommendedName>
        <fullName evidence="1">Cupin type-2 domain-containing protein</fullName>
    </recommendedName>
</protein>
<dbReference type="Gene3D" id="2.60.120.10">
    <property type="entry name" value="Jelly Rolls"/>
    <property type="match status" value="1"/>
</dbReference>
<dbReference type="Proteomes" id="UP000321827">
    <property type="component" value="Unassembled WGS sequence"/>
</dbReference>
<organism evidence="2 3">
    <name type="scientific">Oceanithermus desulfurans NBRC 100063</name>
    <dbReference type="NCBI Taxonomy" id="1227550"/>
    <lineage>
        <taxon>Bacteria</taxon>
        <taxon>Thermotogati</taxon>
        <taxon>Deinococcota</taxon>
        <taxon>Deinococci</taxon>
        <taxon>Thermales</taxon>
        <taxon>Thermaceae</taxon>
        <taxon>Oceanithermus</taxon>
    </lineage>
</organism>
<dbReference type="RefSeq" id="WP_147145739.1">
    <property type="nucleotide sequence ID" value="NZ_BJXN01000003.1"/>
</dbReference>
<proteinExistence type="predicted"/>
<comment type="caution">
    <text evidence="2">The sequence shown here is derived from an EMBL/GenBank/DDBJ whole genome shotgun (WGS) entry which is preliminary data.</text>
</comment>
<dbReference type="OrthoDB" id="9791637at2"/>
<reference evidence="2 3" key="1">
    <citation type="submission" date="2019-07" db="EMBL/GenBank/DDBJ databases">
        <title>Whole genome shotgun sequence of Oceanithermus desulfurans NBRC 100063.</title>
        <authorList>
            <person name="Hosoyama A."/>
            <person name="Uohara A."/>
            <person name="Ohji S."/>
            <person name="Ichikawa N."/>
        </authorList>
    </citation>
    <scope>NUCLEOTIDE SEQUENCE [LARGE SCALE GENOMIC DNA]</scope>
    <source>
        <strain evidence="2 3">NBRC 100063</strain>
    </source>
</reference>
<accession>A0A511RHU5</accession>
<dbReference type="EMBL" id="BJXN01000003">
    <property type="protein sequence ID" value="GEM89195.1"/>
    <property type="molecule type" value="Genomic_DNA"/>
</dbReference>
<dbReference type="InterPro" id="IPR013096">
    <property type="entry name" value="Cupin_2"/>
</dbReference>
<feature type="domain" description="Cupin type-2" evidence="1">
    <location>
        <begin position="33"/>
        <end position="101"/>
    </location>
</feature>
<dbReference type="InterPro" id="IPR011051">
    <property type="entry name" value="RmlC_Cupin_sf"/>
</dbReference>
<evidence type="ECO:0000259" key="1">
    <source>
        <dbReference type="Pfam" id="PF07883"/>
    </source>
</evidence>
<dbReference type="AlphaFoldDB" id="A0A511RHU5"/>
<dbReference type="Pfam" id="PF07883">
    <property type="entry name" value="Cupin_2"/>
    <property type="match status" value="1"/>
</dbReference>
<name>A0A511RHU5_9DEIN</name>
<evidence type="ECO:0000313" key="2">
    <source>
        <dbReference type="EMBL" id="GEM89195.1"/>
    </source>
</evidence>
<sequence>MEVRTLRELVRFDAEKKQKIPIFDSPQLYYDLYTLLPGQRQRPFAFKRSDKIVYVLEGVLRASVDGESADLAAGQALRVPAGAVNSLENAGDEPVVALVVVAPHPQCPKRKKARPGLRPGAG</sequence>
<evidence type="ECO:0000313" key="3">
    <source>
        <dbReference type="Proteomes" id="UP000321827"/>
    </source>
</evidence>
<dbReference type="InterPro" id="IPR014710">
    <property type="entry name" value="RmlC-like_jellyroll"/>
</dbReference>